<evidence type="ECO:0000256" key="2">
    <source>
        <dbReference type="ARBA" id="ARBA00022741"/>
    </source>
</evidence>
<dbReference type="OrthoDB" id="3210486at2"/>
<dbReference type="InterPro" id="IPR050166">
    <property type="entry name" value="ABC_transporter_ATP-bind"/>
</dbReference>
<dbReference type="GO" id="GO:0016887">
    <property type="term" value="F:ATP hydrolysis activity"/>
    <property type="evidence" value="ECO:0007669"/>
    <property type="project" value="InterPro"/>
</dbReference>
<sequence>MTTAVQTAKIAAHGVEKEFPGNKVLEDFDLQIKGGEFLSLLGPSGCGKSTFLNILAGLETYDGGDVLVDGKHVEGVNKDVGVVFQSYALFPWLTAQKNVEAGLKIRGVPRKERRDRAAEVLRTVGLQTAANRLPHQLSGGMRQRVAIARILAYEPDVLLFDEPFAALDAQTREFLQGELLRIWENGTTKKTVLFVTHSIDEAIFLSDRIAVMTRAPGRVKALIDVDLPRPRTSESRNTEDFIHIRSQVARILEEEVRLGTDNH</sequence>
<dbReference type="EMBL" id="QLMJ01000016">
    <property type="protein sequence ID" value="RAK30419.1"/>
    <property type="molecule type" value="Genomic_DNA"/>
</dbReference>
<dbReference type="PANTHER" id="PTHR42788">
    <property type="entry name" value="TAURINE IMPORT ATP-BINDING PROTEIN-RELATED"/>
    <property type="match status" value="1"/>
</dbReference>
<dbReference type="Proteomes" id="UP000249341">
    <property type="component" value="Unassembled WGS sequence"/>
</dbReference>
<keyword evidence="3 5" id="KW-0067">ATP-binding</keyword>
<dbReference type="CDD" id="cd03293">
    <property type="entry name" value="ABC_NrtD_SsuB_transporters"/>
    <property type="match status" value="1"/>
</dbReference>
<dbReference type="PANTHER" id="PTHR42788:SF13">
    <property type="entry name" value="ALIPHATIC SULFONATES IMPORT ATP-BINDING PROTEIN SSUB"/>
    <property type="match status" value="1"/>
</dbReference>
<proteinExistence type="predicted"/>
<name>A0A327Z4B5_9ACTN</name>
<keyword evidence="1" id="KW-0813">Transport</keyword>
<feature type="domain" description="ABC transporter" evidence="4">
    <location>
        <begin position="5"/>
        <end position="239"/>
    </location>
</feature>
<dbReference type="GO" id="GO:0005524">
    <property type="term" value="F:ATP binding"/>
    <property type="evidence" value="ECO:0007669"/>
    <property type="project" value="UniProtKB-KW"/>
</dbReference>
<dbReference type="SUPFAM" id="SSF52540">
    <property type="entry name" value="P-loop containing nucleoside triphosphate hydrolases"/>
    <property type="match status" value="1"/>
</dbReference>
<keyword evidence="2" id="KW-0547">Nucleotide-binding</keyword>
<dbReference type="Pfam" id="PF00005">
    <property type="entry name" value="ABC_tran"/>
    <property type="match status" value="1"/>
</dbReference>
<dbReference type="InterPro" id="IPR017871">
    <property type="entry name" value="ABC_transporter-like_CS"/>
</dbReference>
<evidence type="ECO:0000313" key="6">
    <source>
        <dbReference type="Proteomes" id="UP000249341"/>
    </source>
</evidence>
<dbReference type="InterPro" id="IPR003439">
    <property type="entry name" value="ABC_transporter-like_ATP-bd"/>
</dbReference>
<dbReference type="RefSeq" id="WP_111652479.1">
    <property type="nucleotide sequence ID" value="NZ_JACHWI010000007.1"/>
</dbReference>
<dbReference type="PROSITE" id="PS00211">
    <property type="entry name" value="ABC_TRANSPORTER_1"/>
    <property type="match status" value="1"/>
</dbReference>
<dbReference type="SMART" id="SM00382">
    <property type="entry name" value="AAA"/>
    <property type="match status" value="1"/>
</dbReference>
<dbReference type="InterPro" id="IPR027417">
    <property type="entry name" value="P-loop_NTPase"/>
</dbReference>
<gene>
    <name evidence="5" type="ORF">B0I29_11678</name>
</gene>
<dbReference type="InterPro" id="IPR003593">
    <property type="entry name" value="AAA+_ATPase"/>
</dbReference>
<evidence type="ECO:0000256" key="1">
    <source>
        <dbReference type="ARBA" id="ARBA00022448"/>
    </source>
</evidence>
<evidence type="ECO:0000313" key="5">
    <source>
        <dbReference type="EMBL" id="RAK30419.1"/>
    </source>
</evidence>
<comment type="caution">
    <text evidence="5">The sequence shown here is derived from an EMBL/GenBank/DDBJ whole genome shotgun (WGS) entry which is preliminary data.</text>
</comment>
<dbReference type="PROSITE" id="PS50893">
    <property type="entry name" value="ABC_TRANSPORTER_2"/>
    <property type="match status" value="1"/>
</dbReference>
<evidence type="ECO:0000256" key="3">
    <source>
        <dbReference type="ARBA" id="ARBA00022840"/>
    </source>
</evidence>
<accession>A0A327Z4B5</accession>
<organism evidence="5 6">
    <name type="scientific">Actinoplanes lutulentus</name>
    <dbReference type="NCBI Taxonomy" id="1287878"/>
    <lineage>
        <taxon>Bacteria</taxon>
        <taxon>Bacillati</taxon>
        <taxon>Actinomycetota</taxon>
        <taxon>Actinomycetes</taxon>
        <taxon>Micromonosporales</taxon>
        <taxon>Micromonosporaceae</taxon>
        <taxon>Actinoplanes</taxon>
    </lineage>
</organism>
<protein>
    <submittedName>
        <fullName evidence="5">NitT/TauT family transport system ATP-binding protein</fullName>
    </submittedName>
</protein>
<dbReference type="Gene3D" id="3.40.50.300">
    <property type="entry name" value="P-loop containing nucleotide triphosphate hydrolases"/>
    <property type="match status" value="1"/>
</dbReference>
<reference evidence="5 6" key="1">
    <citation type="submission" date="2018-06" db="EMBL/GenBank/DDBJ databases">
        <title>Genomic Encyclopedia of Type Strains, Phase III (KMG-III): the genomes of soil and plant-associated and newly described type strains.</title>
        <authorList>
            <person name="Whitman W."/>
        </authorList>
    </citation>
    <scope>NUCLEOTIDE SEQUENCE [LARGE SCALE GENOMIC DNA]</scope>
    <source>
        <strain evidence="5 6">CGMCC 4.7090</strain>
    </source>
</reference>
<evidence type="ECO:0000259" key="4">
    <source>
        <dbReference type="PROSITE" id="PS50893"/>
    </source>
</evidence>
<dbReference type="AlphaFoldDB" id="A0A327Z4B5"/>
<keyword evidence="6" id="KW-1185">Reference proteome</keyword>